<evidence type="ECO:0008006" key="3">
    <source>
        <dbReference type="Google" id="ProtNLM"/>
    </source>
</evidence>
<dbReference type="InterPro" id="IPR023674">
    <property type="entry name" value="Ribosomal_uL1-like"/>
</dbReference>
<evidence type="ECO:0000313" key="1">
    <source>
        <dbReference type="Proteomes" id="UP000050795"/>
    </source>
</evidence>
<dbReference type="WBParaSite" id="TREG1_87060.1">
    <property type="protein sequence ID" value="TREG1_87060.1"/>
    <property type="gene ID" value="TREG1_87060"/>
</dbReference>
<dbReference type="InterPro" id="IPR028364">
    <property type="entry name" value="Ribosomal_uL1/biogenesis"/>
</dbReference>
<dbReference type="Pfam" id="PF00687">
    <property type="entry name" value="Ribosomal_L1"/>
    <property type="match status" value="1"/>
</dbReference>
<reference evidence="2" key="2">
    <citation type="submission" date="2023-11" db="UniProtKB">
        <authorList>
            <consortium name="WormBaseParasite"/>
        </authorList>
    </citation>
    <scope>IDENTIFICATION</scope>
</reference>
<organism evidence="1 2">
    <name type="scientific">Trichobilharzia regenti</name>
    <name type="common">Nasal bird schistosome</name>
    <dbReference type="NCBI Taxonomy" id="157069"/>
    <lineage>
        <taxon>Eukaryota</taxon>
        <taxon>Metazoa</taxon>
        <taxon>Spiralia</taxon>
        <taxon>Lophotrochozoa</taxon>
        <taxon>Platyhelminthes</taxon>
        <taxon>Trematoda</taxon>
        <taxon>Digenea</taxon>
        <taxon>Strigeidida</taxon>
        <taxon>Schistosomatoidea</taxon>
        <taxon>Schistosomatidae</taxon>
        <taxon>Trichobilharzia</taxon>
    </lineage>
</organism>
<dbReference type="InterPro" id="IPR016095">
    <property type="entry name" value="Ribosomal_uL1_3-a/b-sand"/>
</dbReference>
<proteinExistence type="predicted"/>
<evidence type="ECO:0000313" key="2">
    <source>
        <dbReference type="WBParaSite" id="TREG1_87060.1"/>
    </source>
</evidence>
<name>A0AA85KLU8_TRIRE</name>
<protein>
    <recommendedName>
        <fullName evidence="3">Ribosomal L1 domain-containing protein 1</fullName>
    </recommendedName>
</protein>
<keyword evidence="1" id="KW-1185">Reference proteome</keyword>
<dbReference type="Proteomes" id="UP000050795">
    <property type="component" value="Unassembled WGS sequence"/>
</dbReference>
<dbReference type="AlphaFoldDB" id="A0AA85KLU8"/>
<dbReference type="Gene3D" id="3.40.50.790">
    <property type="match status" value="1"/>
</dbReference>
<dbReference type="SUPFAM" id="SSF56808">
    <property type="entry name" value="Ribosomal protein L1"/>
    <property type="match status" value="1"/>
</dbReference>
<dbReference type="CDD" id="cd00403">
    <property type="entry name" value="Ribosomal_L1"/>
    <property type="match status" value="1"/>
</dbReference>
<sequence>MDTARLLTGVTLFCLTREMDIIKTNLNNITDDTFKISAGKAETLSLLPDSVNLVIVSKLPIPKLIRVNLPHRSKDTSVCLIVKDNHKDNYEKSTESWKRRWNMDLKKSQQSHTDTPSVTFLPLRELKIAYQTFAAKRRLAASFDIFLADRRIVHRLQNKLGKAFYQEVTGKFPIPTSFSNNNLVDVVKKEIHTSLFVIRGRGTTDSLIIGDVSFSSSELKENVISVCEKILTKWPGGGLANIRSMYIQSPNLSIPLYFDETEASLTAISEKLSNLSKSVHRKSCALIKTLREENHQDLPIVIKSDKPKKSFKSLPKKLIKEIEEDLPLTSDEINTILGKRKAGETSLVKTKSKKLKRKTPVSVKI</sequence>
<reference evidence="1" key="1">
    <citation type="submission" date="2022-06" db="EMBL/GenBank/DDBJ databases">
        <authorList>
            <person name="Berger JAMES D."/>
            <person name="Berger JAMES D."/>
        </authorList>
    </citation>
    <scope>NUCLEOTIDE SEQUENCE [LARGE SCALE GENOMIC DNA]</scope>
</reference>
<accession>A0AA85KLU8</accession>